<evidence type="ECO:0000256" key="5">
    <source>
        <dbReference type="ARBA" id="ARBA00023288"/>
    </source>
</evidence>
<evidence type="ECO:0000256" key="2">
    <source>
        <dbReference type="ARBA" id="ARBA00023136"/>
    </source>
</evidence>
<keyword evidence="2 6" id="KW-0472">Membrane</keyword>
<dbReference type="InterPro" id="IPR014524">
    <property type="entry name" value="BamC"/>
</dbReference>
<dbReference type="PROSITE" id="PS51257">
    <property type="entry name" value="PROKAR_LIPOPROTEIN"/>
    <property type="match status" value="1"/>
</dbReference>
<name>A0ABM6JIU7_9GAMM</name>
<gene>
    <name evidence="6" type="primary">bamC</name>
    <name evidence="7" type="ORF">SJ2017_1831</name>
</gene>
<accession>A0ABM6JIU7</accession>
<proteinExistence type="inferred from homology"/>
<evidence type="ECO:0000256" key="6">
    <source>
        <dbReference type="HAMAP-Rule" id="MF_00924"/>
    </source>
</evidence>
<dbReference type="RefSeq" id="WP_055025878.1">
    <property type="nucleotide sequence ID" value="NZ_CP020472.1"/>
</dbReference>
<dbReference type="Pfam" id="PF06804">
    <property type="entry name" value="Lipoprotein_18"/>
    <property type="match status" value="1"/>
</dbReference>
<dbReference type="Gene3D" id="3.30.310.170">
    <property type="entry name" value="Outer membrane protein assembly factor BamC"/>
    <property type="match status" value="1"/>
</dbReference>
<dbReference type="HAMAP" id="MF_00924">
    <property type="entry name" value="OM_assembly_BamC"/>
    <property type="match status" value="1"/>
</dbReference>
<sequence length="366" mass="41618">MLKQVTPILVIAALSACSTPTDRRIANGNDDFVNAKAAPLLIIPEGLKTPTYGKEYDIPEPGSEVNKELVGKRLDIRPPLLVLPMSEGTRVEEGSDNIKVIVESIATTKDLKQEVFENLKGFLNKYEVPIEKEDYEEGVIETGWIENREVIDSSWFGEDKVYLLRQRYRYDVDVSPHGRSGSMSIDLIEHEESYDGEDQEVFLSGEDKRRYTIDMLNNSIAYMSITRDKQIKADRIEQSLGITLDLVAETEDKGAYWIAEADYSKTWDRLRIVLPELGFDIVDMNNAEGLFYIVLEESGGFWSSLWGDEKLPLERGNYRVELEPTEDKQQTKIFAKNAVGDPLSNEVITEVYRVLSDAMEADRKVR</sequence>
<evidence type="ECO:0000313" key="7">
    <source>
        <dbReference type="EMBL" id="ARD22139.1"/>
    </source>
</evidence>
<keyword evidence="8" id="KW-1185">Reference proteome</keyword>
<dbReference type="Proteomes" id="UP000191820">
    <property type="component" value="Chromosome"/>
</dbReference>
<dbReference type="Gene3D" id="3.30.530.50">
    <property type="match status" value="1"/>
</dbReference>
<comment type="subcellular location">
    <subcellularLocation>
        <location evidence="6">Cell outer membrane</location>
        <topology evidence="6">Lipid-anchor</topology>
    </subcellularLocation>
</comment>
<keyword evidence="4 6" id="KW-0998">Cell outer membrane</keyword>
<evidence type="ECO:0000256" key="4">
    <source>
        <dbReference type="ARBA" id="ARBA00023237"/>
    </source>
</evidence>
<keyword evidence="3 6" id="KW-0564">Palmitate</keyword>
<dbReference type="EMBL" id="CP020472">
    <property type="protein sequence ID" value="ARD22139.1"/>
    <property type="molecule type" value="Genomic_DNA"/>
</dbReference>
<keyword evidence="5 6" id="KW-0449">Lipoprotein</keyword>
<dbReference type="InterPro" id="IPR042268">
    <property type="entry name" value="BamC_C"/>
</dbReference>
<comment type="function">
    <text evidence="6">Part of the outer membrane protein assembly complex, which is involved in assembly and insertion of beta-barrel proteins into the outer membrane.</text>
</comment>
<organism evidence="7 8">
    <name type="scientific">Shewanella japonica</name>
    <dbReference type="NCBI Taxonomy" id="93973"/>
    <lineage>
        <taxon>Bacteria</taxon>
        <taxon>Pseudomonadati</taxon>
        <taxon>Pseudomonadota</taxon>
        <taxon>Gammaproteobacteria</taxon>
        <taxon>Alteromonadales</taxon>
        <taxon>Shewanellaceae</taxon>
        <taxon>Shewanella</taxon>
    </lineage>
</organism>
<protein>
    <recommendedName>
        <fullName evidence="6">Outer membrane protein assembly factor BamC</fullName>
    </recommendedName>
</protein>
<evidence type="ECO:0000313" key="8">
    <source>
        <dbReference type="Proteomes" id="UP000191820"/>
    </source>
</evidence>
<reference evidence="7 8" key="1">
    <citation type="submission" date="2017-03" db="EMBL/GenBank/DDBJ databases">
        <title>Genome sequencing of Shewanella japonica KCTC 22435.</title>
        <authorList>
            <person name="Kim K.M."/>
        </authorList>
    </citation>
    <scope>NUCLEOTIDE SEQUENCE [LARGE SCALE GENOMIC DNA]</scope>
    <source>
        <strain evidence="7 8">KCTC 22435</strain>
    </source>
</reference>
<comment type="subunit">
    <text evidence="6">Part of the Bam complex.</text>
</comment>
<evidence type="ECO:0000256" key="1">
    <source>
        <dbReference type="ARBA" id="ARBA00022729"/>
    </source>
</evidence>
<comment type="similarity">
    <text evidence="6">Belongs to the BamC family.</text>
</comment>
<keyword evidence="1 6" id="KW-0732">Signal</keyword>
<dbReference type="InterPro" id="IPR010653">
    <property type="entry name" value="NlpB/DapX"/>
</dbReference>
<evidence type="ECO:0000256" key="3">
    <source>
        <dbReference type="ARBA" id="ARBA00023139"/>
    </source>
</evidence>